<keyword evidence="6" id="KW-1185">Reference proteome</keyword>
<dbReference type="EMBL" id="JAHDYR010000024">
    <property type="protein sequence ID" value="KAG9393492.1"/>
    <property type="molecule type" value="Genomic_DNA"/>
</dbReference>
<dbReference type="SMART" id="SM00298">
    <property type="entry name" value="CHROMO"/>
    <property type="match status" value="1"/>
</dbReference>
<dbReference type="CDD" id="cd00024">
    <property type="entry name" value="CD_CSD"/>
    <property type="match status" value="1"/>
</dbReference>
<proteinExistence type="predicted"/>
<dbReference type="InterPro" id="IPR016197">
    <property type="entry name" value="Chromo-like_dom_sf"/>
</dbReference>
<gene>
    <name evidence="5" type="ORF">J8273_4963</name>
</gene>
<accession>A0A8J6BAT2</accession>
<feature type="compositionally biased region" description="Basic residues" evidence="3">
    <location>
        <begin position="611"/>
        <end position="624"/>
    </location>
</feature>
<evidence type="ECO:0000256" key="2">
    <source>
        <dbReference type="ARBA" id="ARBA00023242"/>
    </source>
</evidence>
<comment type="caution">
    <text evidence="5">The sequence shown here is derived from an EMBL/GenBank/DDBJ whole genome shotgun (WGS) entry which is preliminary data.</text>
</comment>
<dbReference type="InterPro" id="IPR023779">
    <property type="entry name" value="Chromodomain_CS"/>
</dbReference>
<organism evidence="5 6">
    <name type="scientific">Carpediemonas membranifera</name>
    <dbReference type="NCBI Taxonomy" id="201153"/>
    <lineage>
        <taxon>Eukaryota</taxon>
        <taxon>Metamonada</taxon>
        <taxon>Carpediemonas-like organisms</taxon>
        <taxon>Carpediemonas</taxon>
    </lineage>
</organism>
<dbReference type="InterPro" id="IPR000953">
    <property type="entry name" value="Chromo/chromo_shadow_dom"/>
</dbReference>
<evidence type="ECO:0000313" key="5">
    <source>
        <dbReference type="EMBL" id="KAG9393492.1"/>
    </source>
</evidence>
<dbReference type="Pfam" id="PF00385">
    <property type="entry name" value="Chromo"/>
    <property type="match status" value="1"/>
</dbReference>
<dbReference type="Gene3D" id="2.40.50.40">
    <property type="match status" value="1"/>
</dbReference>
<reference evidence="5" key="1">
    <citation type="submission" date="2021-05" db="EMBL/GenBank/DDBJ databases">
        <title>A free-living protist that lacks canonical eukaryotic 1 DNA replication and segregation systems.</title>
        <authorList>
            <person name="Salas-Leiva D.E."/>
            <person name="Tromer E.C."/>
            <person name="Curtis B.A."/>
            <person name="Jerlstrom-Hultqvist J."/>
            <person name="Kolisko M."/>
            <person name="Yi Z."/>
            <person name="Salas-Leiva J.S."/>
            <person name="Gallot-Lavallee L."/>
            <person name="Kops G.J.P.L."/>
            <person name="Archibald J.M."/>
            <person name="Simpson A.G.B."/>
            <person name="Roger A.J."/>
        </authorList>
    </citation>
    <scope>NUCLEOTIDE SEQUENCE</scope>
    <source>
        <strain evidence="5">BICM</strain>
    </source>
</reference>
<evidence type="ECO:0000313" key="6">
    <source>
        <dbReference type="Proteomes" id="UP000717585"/>
    </source>
</evidence>
<dbReference type="SUPFAM" id="SSF54160">
    <property type="entry name" value="Chromo domain-like"/>
    <property type="match status" value="1"/>
</dbReference>
<keyword evidence="2" id="KW-0539">Nucleus</keyword>
<dbReference type="OrthoDB" id="433924at2759"/>
<protein>
    <submittedName>
        <fullName evidence="5">Chromo (CHRromatin Organization MOdifier) domain</fullName>
    </submittedName>
</protein>
<evidence type="ECO:0000259" key="4">
    <source>
        <dbReference type="PROSITE" id="PS50013"/>
    </source>
</evidence>
<feature type="region of interest" description="Disordered" evidence="3">
    <location>
        <begin position="593"/>
        <end position="626"/>
    </location>
</feature>
<dbReference type="GO" id="GO:0005634">
    <property type="term" value="C:nucleus"/>
    <property type="evidence" value="ECO:0007669"/>
    <property type="project" value="UniProtKB-SubCell"/>
</dbReference>
<evidence type="ECO:0000256" key="3">
    <source>
        <dbReference type="SAM" id="MobiDB-lite"/>
    </source>
</evidence>
<name>A0A8J6BAT2_9EUKA</name>
<dbReference type="PROSITE" id="PS50013">
    <property type="entry name" value="CHROMO_2"/>
    <property type="match status" value="1"/>
</dbReference>
<sequence length="730" mass="81859">MTLEEVFYQAYQRHPEAFSRCNAPSEIPKYYAVYLEKPGHEIDEYIPFRCTPFLRLVVQKFPVSKSGPIKDLKPLTSYPDHPIPIPHDKPIADSISVLMRGVASTMMFGDSLPRISVNQETKAIEIGKDGETGPLTVGSYRPDLHLSISVNKAFRRSSGFLLTPPAPIRAPLVDMGMKDGARTIGTLLSQSEAGFLKFHSEPGRLFDYHLYHENEQISTGSPQQNIFGITTPAAKIRRNLVNLTEFLANPITSSDPEQVDLEAPAIELDVTPVLDISCVATCGDVEIDVNESPRNNTWKPFTSEGLPEGSIIVLRPVHSQVSPAGIFPPPRIQTLGDIVPHLGMDSSMRSLDPMLNLVFVPISSVTLRTLDDDTKEISLSHFQAIEELRAEVRTWLKCGANSIITLLMERQVDDTLVNCEVTSLDELLGWNKPDKTIQLLVVATEAAEPGTGPCNMAPEHPILRAMINSKVSMKIVLFNSVQAQKMLPLINQGLTRCLDQGMYSALNLPWLTHYAETPPPQREIPMIQKHSMWPTVTNDVTHEVQAAQQGRTQFREESVIDPETNRTVTRQVPKDVTETGWWLGIRSAVSTKTDMRRQTAARQIGTTKAPPKPKTKAKNKRKARPAVEGETLDDYYEIEKIVDRRPIQSTSSNAKRIAEGTKNYTRLYPDEPDFQEFFIKWVGYASSQNTWEPEWNITRGLKNPAIVAWREHEREMEERGHEADDGDVSM</sequence>
<evidence type="ECO:0000256" key="1">
    <source>
        <dbReference type="ARBA" id="ARBA00004123"/>
    </source>
</evidence>
<dbReference type="Proteomes" id="UP000717585">
    <property type="component" value="Unassembled WGS sequence"/>
</dbReference>
<dbReference type="InterPro" id="IPR023780">
    <property type="entry name" value="Chromo_domain"/>
</dbReference>
<dbReference type="AlphaFoldDB" id="A0A8J6BAT2"/>
<comment type="subcellular location">
    <subcellularLocation>
        <location evidence="1">Nucleus</location>
    </subcellularLocation>
</comment>
<feature type="domain" description="Chromo" evidence="4">
    <location>
        <begin position="636"/>
        <end position="722"/>
    </location>
</feature>
<dbReference type="PROSITE" id="PS00598">
    <property type="entry name" value="CHROMO_1"/>
    <property type="match status" value="1"/>
</dbReference>